<dbReference type="AlphaFoldDB" id="A0A4R1K2U6"/>
<reference evidence="2 3" key="1">
    <citation type="submission" date="2019-03" db="EMBL/GenBank/DDBJ databases">
        <title>Genomic Encyclopedia of Type Strains, Phase IV (KMG-IV): sequencing the most valuable type-strain genomes for metagenomic binning, comparative biology and taxonomic classification.</title>
        <authorList>
            <person name="Goeker M."/>
        </authorList>
    </citation>
    <scope>NUCLEOTIDE SEQUENCE [LARGE SCALE GENOMIC DNA]</scope>
    <source>
        <strain evidence="2 3">DSM 24984</strain>
    </source>
</reference>
<keyword evidence="3" id="KW-1185">Reference proteome</keyword>
<name>A0A4R1K2U6_9BACT</name>
<evidence type="ECO:0000256" key="1">
    <source>
        <dbReference type="SAM" id="Phobius"/>
    </source>
</evidence>
<protein>
    <submittedName>
        <fullName evidence="2">Uncharacterized protein</fullName>
    </submittedName>
</protein>
<keyword evidence="1" id="KW-0472">Membrane</keyword>
<sequence length="35" mass="3924">MELITSPIFIFLMIVGVLGIGAQLLLNSRHKQKNK</sequence>
<evidence type="ECO:0000313" key="2">
    <source>
        <dbReference type="EMBL" id="TCK58376.1"/>
    </source>
</evidence>
<gene>
    <name evidence="2" type="ORF">C8D98_2577</name>
</gene>
<keyword evidence="1" id="KW-0812">Transmembrane</keyword>
<keyword evidence="1" id="KW-1133">Transmembrane helix</keyword>
<accession>A0A4R1K2U6</accession>
<feature type="transmembrane region" description="Helical" evidence="1">
    <location>
        <begin position="6"/>
        <end position="26"/>
    </location>
</feature>
<comment type="caution">
    <text evidence="2">The sequence shown here is derived from an EMBL/GenBank/DDBJ whole genome shotgun (WGS) entry which is preliminary data.</text>
</comment>
<dbReference type="EMBL" id="SMGG01000007">
    <property type="protein sequence ID" value="TCK58376.1"/>
    <property type="molecule type" value="Genomic_DNA"/>
</dbReference>
<evidence type="ECO:0000313" key="3">
    <source>
        <dbReference type="Proteomes" id="UP000294614"/>
    </source>
</evidence>
<proteinExistence type="predicted"/>
<dbReference type="Proteomes" id="UP000294614">
    <property type="component" value="Unassembled WGS sequence"/>
</dbReference>
<organism evidence="2 3">
    <name type="scientific">Seleniivibrio woodruffii</name>
    <dbReference type="NCBI Taxonomy" id="1078050"/>
    <lineage>
        <taxon>Bacteria</taxon>
        <taxon>Pseudomonadati</taxon>
        <taxon>Deferribacterota</taxon>
        <taxon>Deferribacteres</taxon>
        <taxon>Deferribacterales</taxon>
        <taxon>Geovibrionaceae</taxon>
        <taxon>Seleniivibrio</taxon>
    </lineage>
</organism>